<reference evidence="2 3" key="1">
    <citation type="submission" date="2018-11" db="EMBL/GenBank/DDBJ databases">
        <authorList>
            <consortium name="Pathogen Informatics"/>
        </authorList>
    </citation>
    <scope>NUCLEOTIDE SEQUENCE [LARGE SCALE GENOMIC DNA]</scope>
</reference>
<protein>
    <submittedName>
        <fullName evidence="4">DUF4817 domain-containing protein</fullName>
    </submittedName>
</protein>
<evidence type="ECO:0000313" key="2">
    <source>
        <dbReference type="EMBL" id="VDP15416.1"/>
    </source>
</evidence>
<name>A0A183GBP2_HELPZ</name>
<evidence type="ECO:0000256" key="1">
    <source>
        <dbReference type="SAM" id="MobiDB-lite"/>
    </source>
</evidence>
<evidence type="ECO:0000313" key="4">
    <source>
        <dbReference type="WBParaSite" id="HPBE_0001953001-mRNA-1"/>
    </source>
</evidence>
<reference evidence="4" key="2">
    <citation type="submission" date="2019-09" db="UniProtKB">
        <authorList>
            <consortium name="WormBaseParasite"/>
        </authorList>
    </citation>
    <scope>IDENTIFICATION</scope>
</reference>
<gene>
    <name evidence="2" type="ORF">HPBE_LOCUS19529</name>
</gene>
<sequence>MRSPYFTTSLHILTFPLLTEYASLLEAIQNASSPHDRRKRALQHYARDNKGKRVPLDTIAKERTPLIKRIFGVDKLEDIPNFSTQPITDIRLMTEIKRWNVTNSDLMRRARYYKPEEPRIKVLRTIGYCEYRQKQIEHFAKVIKSRSLNSGELALLQNLLQGYHPIFDKFLNEEFGDNGSFKSPTSHTYRAYEHVYNFAKGYHDDYFHNDDDNLHPDHSSPNLHPDHSSSNPHLDHPFSNPHLDNPFSNPHLDHPFSNPHLDHPLPNPYLDHPLPNSYPDHYPTNLHLDHSPTNFHPNHFLTHYVETYPTHNYGQTHVIYTHSDYENYNDERHHFIYAQNNHSSYKDNHIDSDRG</sequence>
<accession>A0A183GBP2</accession>
<dbReference type="OrthoDB" id="5875288at2759"/>
<dbReference type="Proteomes" id="UP000050761">
    <property type="component" value="Unassembled WGS sequence"/>
</dbReference>
<feature type="region of interest" description="Disordered" evidence="1">
    <location>
        <begin position="209"/>
        <end position="276"/>
    </location>
</feature>
<proteinExistence type="predicted"/>
<dbReference type="EMBL" id="UZAH01031429">
    <property type="protein sequence ID" value="VDP15416.1"/>
    <property type="molecule type" value="Genomic_DNA"/>
</dbReference>
<dbReference type="WBParaSite" id="HPBE_0001953001-mRNA-1">
    <property type="protein sequence ID" value="HPBE_0001953001-mRNA-1"/>
    <property type="gene ID" value="HPBE_0001953001"/>
</dbReference>
<organism evidence="3 4">
    <name type="scientific">Heligmosomoides polygyrus</name>
    <name type="common">Parasitic roundworm</name>
    <dbReference type="NCBI Taxonomy" id="6339"/>
    <lineage>
        <taxon>Eukaryota</taxon>
        <taxon>Metazoa</taxon>
        <taxon>Ecdysozoa</taxon>
        <taxon>Nematoda</taxon>
        <taxon>Chromadorea</taxon>
        <taxon>Rhabditida</taxon>
        <taxon>Rhabditina</taxon>
        <taxon>Rhabditomorpha</taxon>
        <taxon>Strongyloidea</taxon>
        <taxon>Heligmosomidae</taxon>
        <taxon>Heligmosomoides</taxon>
    </lineage>
</organism>
<accession>A0A3P8F6Y1</accession>
<dbReference type="AlphaFoldDB" id="A0A183GBP2"/>
<evidence type="ECO:0000313" key="3">
    <source>
        <dbReference type="Proteomes" id="UP000050761"/>
    </source>
</evidence>
<keyword evidence="3" id="KW-1185">Reference proteome</keyword>
<feature type="compositionally biased region" description="Basic and acidic residues" evidence="1">
    <location>
        <begin position="209"/>
        <end position="218"/>
    </location>
</feature>